<dbReference type="Gene3D" id="2.120.10.30">
    <property type="entry name" value="TolB, C-terminal domain"/>
    <property type="match status" value="1"/>
</dbReference>
<evidence type="ECO:0008006" key="4">
    <source>
        <dbReference type="Google" id="ProtNLM"/>
    </source>
</evidence>
<dbReference type="SUPFAM" id="SSF82171">
    <property type="entry name" value="DPP6 N-terminal domain-like"/>
    <property type="match status" value="1"/>
</dbReference>
<comment type="caution">
    <text evidence="2">The sequence shown here is derived from an EMBL/GenBank/DDBJ whole genome shotgun (WGS) entry which is preliminary data.</text>
</comment>
<keyword evidence="3" id="KW-1185">Reference proteome</keyword>
<protein>
    <recommendedName>
        <fullName evidence="4">WD40-like Beta Propeller Repeat</fullName>
    </recommendedName>
</protein>
<dbReference type="EMBL" id="BAAADA010000044">
    <property type="protein sequence ID" value="GAA0478267.1"/>
    <property type="molecule type" value="Genomic_DNA"/>
</dbReference>
<evidence type="ECO:0000313" key="3">
    <source>
        <dbReference type="Proteomes" id="UP001410648"/>
    </source>
</evidence>
<dbReference type="RefSeq" id="WP_346024058.1">
    <property type="nucleotide sequence ID" value="NZ_BAAADA010000044.1"/>
</dbReference>
<gene>
    <name evidence="2" type="ORF">GCM10008936_05650</name>
</gene>
<sequence>MKHITSESLFDLKNVSQPIVLDDRIFYLETRTDKEKNAYLTSLWSIDQKSKERIMWIDEELNPSQIKISPNKKWISFLAGKKGEKPQIYLMPVRGGTAFALTDEEQGVSSFEWTSNSGALYYQTTVDPDQDKEKAESDSKSDDKVKPVTITKLQYKMDGQGITEKDRLYQVKKISVSKKESSLILEKDRPFRL</sequence>
<name>A0ABP3KHP3_9LACT</name>
<organism evidence="2 3">
    <name type="scientific">Alkalibacterium indicireducens</name>
    <dbReference type="NCBI Taxonomy" id="398758"/>
    <lineage>
        <taxon>Bacteria</taxon>
        <taxon>Bacillati</taxon>
        <taxon>Bacillota</taxon>
        <taxon>Bacilli</taxon>
        <taxon>Lactobacillales</taxon>
        <taxon>Carnobacteriaceae</taxon>
        <taxon>Alkalibacterium</taxon>
    </lineage>
</organism>
<accession>A0ABP3KHP3</accession>
<dbReference type="Proteomes" id="UP001410648">
    <property type="component" value="Unassembled WGS sequence"/>
</dbReference>
<evidence type="ECO:0000313" key="2">
    <source>
        <dbReference type="EMBL" id="GAA0478267.1"/>
    </source>
</evidence>
<dbReference type="InterPro" id="IPR011042">
    <property type="entry name" value="6-blade_b-propeller_TolB-like"/>
</dbReference>
<reference evidence="3" key="1">
    <citation type="journal article" date="2019" name="Int. J. Syst. Evol. Microbiol.">
        <title>The Global Catalogue of Microorganisms (GCM) 10K type strain sequencing project: providing services to taxonomists for standard genome sequencing and annotation.</title>
        <authorList>
            <consortium name="The Broad Institute Genomics Platform"/>
            <consortium name="The Broad Institute Genome Sequencing Center for Infectious Disease"/>
            <person name="Wu L."/>
            <person name="Ma J."/>
        </authorList>
    </citation>
    <scope>NUCLEOTIDE SEQUENCE [LARGE SCALE GENOMIC DNA]</scope>
    <source>
        <strain evidence="3">JCM 14232</strain>
    </source>
</reference>
<proteinExistence type="predicted"/>
<feature type="compositionally biased region" description="Basic and acidic residues" evidence="1">
    <location>
        <begin position="129"/>
        <end position="145"/>
    </location>
</feature>
<evidence type="ECO:0000256" key="1">
    <source>
        <dbReference type="SAM" id="MobiDB-lite"/>
    </source>
</evidence>
<feature type="region of interest" description="Disordered" evidence="1">
    <location>
        <begin position="125"/>
        <end position="145"/>
    </location>
</feature>